<gene>
    <name evidence="1" type="ORF">KTN4_072</name>
</gene>
<dbReference type="Proteomes" id="UP000224336">
    <property type="component" value="Segment"/>
</dbReference>
<evidence type="ECO:0000313" key="1">
    <source>
        <dbReference type="EMBL" id="ANM44830.1"/>
    </source>
</evidence>
<organism evidence="1 2">
    <name type="scientific">Pseudomonas phage KTN4</name>
    <dbReference type="NCBI Taxonomy" id="1862701"/>
    <lineage>
        <taxon>Viruses</taxon>
        <taxon>Duplodnaviria</taxon>
        <taxon>Heunggongvirae</taxon>
        <taxon>Uroviricota</taxon>
        <taxon>Caudoviricetes</taxon>
        <taxon>Chimalliviridae</taxon>
        <taxon>Phikzvirus</taxon>
        <taxon>Phikzvirus phiKZ</taxon>
    </lineage>
</organism>
<evidence type="ECO:0000313" key="2">
    <source>
        <dbReference type="Proteomes" id="UP000224336"/>
    </source>
</evidence>
<proteinExistence type="predicted"/>
<sequence>MAKNNVEDPPLYLGNNKDLTVYMTSKEIVVNFFNVERRVKIDPNDPNPLATATKLHEELVKLLVAHRFGSVVKVNETSASAHSPFVAKFDTTDNNKVDPVSKLYKLYHSLFGTVRKYMQSK</sequence>
<protein>
    <submittedName>
        <fullName evidence="1">Uncharacterized protein</fullName>
    </submittedName>
</protein>
<name>A0A192Y664_9CAUD</name>
<reference evidence="1 2" key="1">
    <citation type="journal article" date="2016" name="Sci. Rep.">
        <title>A proposed integrated approach for the preclinical evaluation of phage therapy in Pseudomonas infections.</title>
        <authorList>
            <person name="Danis-Wlodarczyk K."/>
            <person name="Vandenheuvel D."/>
            <person name="Jang H.B."/>
            <person name="Briers Y."/>
            <person name="Olszak T."/>
            <person name="Arabski M."/>
            <person name="Wasik S."/>
            <person name="Drabik M."/>
            <person name="Higgins G."/>
            <person name="Tyrrell J."/>
            <person name="Harvey B.J."/>
            <person name="Noben J.P."/>
            <person name="Lavigne R."/>
            <person name="Drulis-Kawa Z."/>
        </authorList>
    </citation>
    <scope>NUCLEOTIDE SEQUENCE [LARGE SCALE GENOMIC DNA]</scope>
</reference>
<accession>A0A192Y664</accession>
<dbReference type="EMBL" id="KU521356">
    <property type="protein sequence ID" value="ANM44830.1"/>
    <property type="molecule type" value="Genomic_DNA"/>
</dbReference>